<dbReference type="Proteomes" id="UP000281028">
    <property type="component" value="Unassembled WGS sequence"/>
</dbReference>
<dbReference type="InterPro" id="IPR029063">
    <property type="entry name" value="SAM-dependent_MTases_sf"/>
</dbReference>
<reference evidence="3" key="1">
    <citation type="submission" date="2020-05" db="EMBL/GenBank/DDBJ databases">
        <title>Chitinophaga laudate sp. nov., isolated from a tropical peat swamp.</title>
        <authorList>
            <person name="Goh C.B.S."/>
            <person name="Lee M.S."/>
            <person name="Parimannan S."/>
            <person name="Pasbakhsh P."/>
            <person name="Yule C.M."/>
            <person name="Rajandas H."/>
            <person name="Loke S."/>
            <person name="Croft L."/>
            <person name="Tan J.B.L."/>
        </authorList>
    </citation>
    <scope>NUCLEOTIDE SEQUENCE</scope>
    <source>
        <strain evidence="3">Mgbs1</strain>
    </source>
</reference>
<keyword evidence="4" id="KW-1185">Reference proteome</keyword>
<evidence type="ECO:0000256" key="1">
    <source>
        <dbReference type="ARBA" id="ARBA00022603"/>
    </source>
</evidence>
<dbReference type="InterPro" id="IPR041698">
    <property type="entry name" value="Methyltransf_25"/>
</dbReference>
<evidence type="ECO:0000256" key="2">
    <source>
        <dbReference type="ARBA" id="ARBA00022679"/>
    </source>
</evidence>
<comment type="caution">
    <text evidence="3">The sequence shown here is derived from an EMBL/GenBank/DDBJ whole genome shotgun (WGS) entry which is preliminary data.</text>
</comment>
<dbReference type="PANTHER" id="PTHR43861">
    <property type="entry name" value="TRANS-ACONITATE 2-METHYLTRANSFERASE-RELATED"/>
    <property type="match status" value="1"/>
</dbReference>
<accession>A0A433WFV6</accession>
<keyword evidence="1 3" id="KW-0489">Methyltransferase</keyword>
<dbReference type="GO" id="GO:0008168">
    <property type="term" value="F:methyltransferase activity"/>
    <property type="evidence" value="ECO:0007669"/>
    <property type="project" value="UniProtKB-KW"/>
</dbReference>
<evidence type="ECO:0000313" key="4">
    <source>
        <dbReference type="Proteomes" id="UP000281028"/>
    </source>
</evidence>
<dbReference type="Gene3D" id="3.40.50.150">
    <property type="entry name" value="Vaccinia Virus protein VP39"/>
    <property type="match status" value="1"/>
</dbReference>
<dbReference type="CDD" id="cd02440">
    <property type="entry name" value="AdoMet_MTases"/>
    <property type="match status" value="1"/>
</dbReference>
<dbReference type="PANTHER" id="PTHR43861:SF1">
    <property type="entry name" value="TRANS-ACONITATE 2-METHYLTRANSFERASE"/>
    <property type="match status" value="1"/>
</dbReference>
<gene>
    <name evidence="3" type="ORF">ECE50_004710</name>
</gene>
<organism evidence="3 4">
    <name type="scientific">Chitinophaga solisilvae</name>
    <dbReference type="NCBI Taxonomy" id="1233460"/>
    <lineage>
        <taxon>Bacteria</taxon>
        <taxon>Pseudomonadati</taxon>
        <taxon>Bacteroidota</taxon>
        <taxon>Chitinophagia</taxon>
        <taxon>Chitinophagales</taxon>
        <taxon>Chitinophagaceae</taxon>
        <taxon>Chitinophaga</taxon>
    </lineage>
</organism>
<dbReference type="EMBL" id="RIAR02000001">
    <property type="protein sequence ID" value="NSL86121.1"/>
    <property type="molecule type" value="Genomic_DNA"/>
</dbReference>
<sequence>MDKTTMAAALFDKRATEYQERFMNQEGYHDTFDFFCRHIPQKQPQILDVACGPGNISCYLLQQRPDFRITGIDLAPNMLILAEKNNPGADFLQLDARRISDMNRTWEGIICGFCLPYLSKEETRQLIKDAAAVLSPGGIFYISTMEDEEDKSGLTRSAAGDELYMYYHRADYLSAYLEESGFEMLWLVRKVFPGNDGALTTDLIIISRKRN</sequence>
<dbReference type="AlphaFoldDB" id="A0A433WFV6"/>
<name>A0A433WFV6_9BACT</name>
<dbReference type="OrthoDB" id="9789123at2"/>
<dbReference type="SUPFAM" id="SSF53335">
    <property type="entry name" value="S-adenosyl-L-methionine-dependent methyltransferases"/>
    <property type="match status" value="1"/>
</dbReference>
<keyword evidence="2" id="KW-0808">Transferase</keyword>
<dbReference type="GO" id="GO:0032259">
    <property type="term" value="P:methylation"/>
    <property type="evidence" value="ECO:0007669"/>
    <property type="project" value="UniProtKB-KW"/>
</dbReference>
<dbReference type="Pfam" id="PF13649">
    <property type="entry name" value="Methyltransf_25"/>
    <property type="match status" value="1"/>
</dbReference>
<proteinExistence type="predicted"/>
<evidence type="ECO:0000313" key="3">
    <source>
        <dbReference type="EMBL" id="NSL86121.1"/>
    </source>
</evidence>
<protein>
    <submittedName>
        <fullName evidence="3">Methyltransferase domain-containing protein</fullName>
    </submittedName>
</protein>